<dbReference type="EMBL" id="BAABME010000908">
    <property type="protein sequence ID" value="GAA0146293.1"/>
    <property type="molecule type" value="Genomic_DNA"/>
</dbReference>
<keyword evidence="1" id="KW-1133">Transmembrane helix</keyword>
<evidence type="ECO:0000256" key="1">
    <source>
        <dbReference type="SAM" id="Phobius"/>
    </source>
</evidence>
<dbReference type="AlphaFoldDB" id="A0AAV3P4Z3"/>
<keyword evidence="3" id="KW-1185">Reference proteome</keyword>
<evidence type="ECO:0000313" key="3">
    <source>
        <dbReference type="Proteomes" id="UP001454036"/>
    </source>
</evidence>
<evidence type="ECO:0000313" key="2">
    <source>
        <dbReference type="EMBL" id="GAA0146293.1"/>
    </source>
</evidence>
<gene>
    <name evidence="2" type="ORF">LIER_06285</name>
</gene>
<comment type="caution">
    <text evidence="2">The sequence shown here is derived from an EMBL/GenBank/DDBJ whole genome shotgun (WGS) entry which is preliminary data.</text>
</comment>
<dbReference type="GO" id="GO:0006044">
    <property type="term" value="P:N-acetylglucosamine metabolic process"/>
    <property type="evidence" value="ECO:0007669"/>
    <property type="project" value="TreeGrafter"/>
</dbReference>
<dbReference type="PANTHER" id="PTHR12224">
    <property type="entry name" value="BETA-1,4-MANNOSYL-GLYCOPROTEIN BETA-1,4-N-ACETYLGLUCOSAMINYL-TRANSFERASE"/>
    <property type="match status" value="1"/>
</dbReference>
<dbReference type="GO" id="GO:0003830">
    <property type="term" value="F:beta-1,4-mannosylglycoprotein 4-beta-N-acetylglucosaminyltransferase activity"/>
    <property type="evidence" value="ECO:0007669"/>
    <property type="project" value="InterPro"/>
</dbReference>
<organism evidence="2 3">
    <name type="scientific">Lithospermum erythrorhizon</name>
    <name type="common">Purple gromwell</name>
    <name type="synonym">Lithospermum officinale var. erythrorhizon</name>
    <dbReference type="NCBI Taxonomy" id="34254"/>
    <lineage>
        <taxon>Eukaryota</taxon>
        <taxon>Viridiplantae</taxon>
        <taxon>Streptophyta</taxon>
        <taxon>Embryophyta</taxon>
        <taxon>Tracheophyta</taxon>
        <taxon>Spermatophyta</taxon>
        <taxon>Magnoliopsida</taxon>
        <taxon>eudicotyledons</taxon>
        <taxon>Gunneridae</taxon>
        <taxon>Pentapetalae</taxon>
        <taxon>asterids</taxon>
        <taxon>lamiids</taxon>
        <taxon>Boraginales</taxon>
        <taxon>Boraginaceae</taxon>
        <taxon>Boraginoideae</taxon>
        <taxon>Lithospermeae</taxon>
        <taxon>Lithospermum</taxon>
    </lineage>
</organism>
<dbReference type="InterPro" id="IPR006813">
    <property type="entry name" value="Glyco_trans_17"/>
</dbReference>
<dbReference type="PANTHER" id="PTHR12224:SF25">
    <property type="entry name" value="BETA-1,4-N-ACETYLGLUCOSAMINYLTRANSFERASE FAMILY PROTEIN"/>
    <property type="match status" value="1"/>
</dbReference>
<accession>A0AAV3P4Z3</accession>
<keyword evidence="1" id="KW-0472">Membrane</keyword>
<reference evidence="2 3" key="1">
    <citation type="submission" date="2024-01" db="EMBL/GenBank/DDBJ databases">
        <title>The complete chloroplast genome sequence of Lithospermum erythrorhizon: insights into the phylogenetic relationship among Boraginaceae species and the maternal lineages of purple gromwells.</title>
        <authorList>
            <person name="Okada T."/>
            <person name="Watanabe K."/>
        </authorList>
    </citation>
    <scope>NUCLEOTIDE SEQUENCE [LARGE SCALE GENOMIC DNA]</scope>
</reference>
<keyword evidence="1" id="KW-0812">Transmembrane</keyword>
<proteinExistence type="predicted"/>
<dbReference type="Pfam" id="PF04724">
    <property type="entry name" value="Glyco_transf_17"/>
    <property type="match status" value="1"/>
</dbReference>
<protein>
    <submittedName>
        <fullName evidence="2">Glycosyltransferase</fullName>
    </submittedName>
</protein>
<feature type="transmembrane region" description="Helical" evidence="1">
    <location>
        <begin position="20"/>
        <end position="38"/>
    </location>
</feature>
<sequence>MALNRRRRSAIKPCSRKVIFISLLIVLPITIIGLINHYEKITYFLRPLWDTPPQPLNYLPHYYAENVSTDRLCHLHGWSIRPHPRRVYDAIIFSNELDLLEIRWRELLPYVTKFIILECNTTFTGIPKPLFFAQNRERFRFAEGKIVYGTIPGKKLVPGSEHEDPFLFEAKHRRAMNDLIRHSGISDGDLLIISDTDEMPSHHAVKLLQWCEEIPMELHLQMSNYLYSFEFHVDDTSWKVSVHVYNSKWTMYRHSRHTDLILADSGWHCSFCFRKLSDFVFKMKAYSHADRVRRKDFLDFDRIQRIICEGKDLFDMLPEEYTFHELIKKMGPIPRSKSAVNLPGNLVEDADRFRYLLPGGCLREE</sequence>
<name>A0AAV3P4Z3_LITER</name>
<dbReference type="Proteomes" id="UP001454036">
    <property type="component" value="Unassembled WGS sequence"/>
</dbReference>
<dbReference type="GO" id="GO:0016020">
    <property type="term" value="C:membrane"/>
    <property type="evidence" value="ECO:0007669"/>
    <property type="project" value="InterPro"/>
</dbReference>